<sequence>MLAPWEAAPGLTGYRVDAPHPLAAVLLVHGYAEHAGRHERTMRRFAERGITTFSYDQRGHGRSPGARAFIERFEALVDDAAAMRGAAARAAAGVPLFLFGASMGGLVAIRSVEQSADGLAGLVLVAPALRIDHATPAIVRALAPFAAALVPRTPAARLDVRLLSRNPSVGAGFLADPLTSKDGVTVRSAHEMVRGGVAALVDASRVALPLLIVHGDEDAIAAIAGSQLFLSAVGSGDATLRSVPGGFHEPFTDPGGDALVDETAEWILARAGLRADAS</sequence>
<gene>
    <name evidence="2" type="ORF">WPS_02230</name>
</gene>
<feature type="domain" description="Serine aminopeptidase S33" evidence="1">
    <location>
        <begin position="20"/>
        <end position="254"/>
    </location>
</feature>
<dbReference type="EMBL" id="AP025523">
    <property type="protein sequence ID" value="BDE04947.1"/>
    <property type="molecule type" value="Genomic_DNA"/>
</dbReference>
<dbReference type="PANTHER" id="PTHR11614">
    <property type="entry name" value="PHOSPHOLIPASE-RELATED"/>
    <property type="match status" value="1"/>
</dbReference>
<dbReference type="Gene3D" id="3.40.50.1820">
    <property type="entry name" value="alpha/beta hydrolase"/>
    <property type="match status" value="1"/>
</dbReference>
<dbReference type="InterPro" id="IPR029058">
    <property type="entry name" value="AB_hydrolase_fold"/>
</dbReference>
<evidence type="ECO:0000259" key="1">
    <source>
        <dbReference type="Pfam" id="PF12146"/>
    </source>
</evidence>
<keyword evidence="3" id="KW-1185">Reference proteome</keyword>
<dbReference type="SUPFAM" id="SSF53474">
    <property type="entry name" value="alpha/beta-Hydrolases"/>
    <property type="match status" value="1"/>
</dbReference>
<evidence type="ECO:0000313" key="2">
    <source>
        <dbReference type="EMBL" id="BDE04947.1"/>
    </source>
</evidence>
<protein>
    <submittedName>
        <fullName evidence="2">Hydrolase</fullName>
    </submittedName>
</protein>
<accession>A0AAN2C8V6</accession>
<keyword evidence="2" id="KW-0378">Hydrolase</keyword>
<dbReference type="KEGG" id="vab:WPS_02230"/>
<name>A0AAN2C8V6_UNVUL</name>
<dbReference type="InterPro" id="IPR051044">
    <property type="entry name" value="MAG_DAG_Lipase"/>
</dbReference>
<evidence type="ECO:0000313" key="3">
    <source>
        <dbReference type="Proteomes" id="UP001317532"/>
    </source>
</evidence>
<proteinExistence type="predicted"/>
<reference evidence="2 3" key="1">
    <citation type="journal article" date="2022" name="ISME Commun">
        <title>Vulcanimicrobium alpinus gen. nov. sp. nov., the first cultivated representative of the candidate phylum 'Eremiobacterota', is a metabolically versatile aerobic anoxygenic phototroph.</title>
        <authorList>
            <person name="Yabe S."/>
            <person name="Muto K."/>
            <person name="Abe K."/>
            <person name="Yokota A."/>
            <person name="Staudigel H."/>
            <person name="Tebo B.M."/>
        </authorList>
    </citation>
    <scope>NUCLEOTIDE SEQUENCE [LARGE SCALE GENOMIC DNA]</scope>
    <source>
        <strain evidence="2 3">WC8-2</strain>
    </source>
</reference>
<dbReference type="RefSeq" id="WP_317996025.1">
    <property type="nucleotide sequence ID" value="NZ_AP025523.1"/>
</dbReference>
<dbReference type="Proteomes" id="UP001317532">
    <property type="component" value="Chromosome"/>
</dbReference>
<dbReference type="InterPro" id="IPR022742">
    <property type="entry name" value="Hydrolase_4"/>
</dbReference>
<dbReference type="GO" id="GO:0016787">
    <property type="term" value="F:hydrolase activity"/>
    <property type="evidence" value="ECO:0007669"/>
    <property type="project" value="UniProtKB-KW"/>
</dbReference>
<organism evidence="2 3">
    <name type="scientific">Vulcanimicrobium alpinum</name>
    <dbReference type="NCBI Taxonomy" id="3016050"/>
    <lineage>
        <taxon>Bacteria</taxon>
        <taxon>Bacillati</taxon>
        <taxon>Vulcanimicrobiota</taxon>
        <taxon>Vulcanimicrobiia</taxon>
        <taxon>Vulcanimicrobiales</taxon>
        <taxon>Vulcanimicrobiaceae</taxon>
        <taxon>Vulcanimicrobium</taxon>
    </lineage>
</organism>
<dbReference type="Pfam" id="PF12146">
    <property type="entry name" value="Hydrolase_4"/>
    <property type="match status" value="1"/>
</dbReference>
<dbReference type="AlphaFoldDB" id="A0AAN2C8V6"/>